<evidence type="ECO:0000313" key="7">
    <source>
        <dbReference type="EMBL" id="GHO57456.1"/>
    </source>
</evidence>
<evidence type="ECO:0000256" key="3">
    <source>
        <dbReference type="ARBA" id="ARBA00022989"/>
    </source>
</evidence>
<evidence type="ECO:0000256" key="4">
    <source>
        <dbReference type="ARBA" id="ARBA00023136"/>
    </source>
</evidence>
<proteinExistence type="predicted"/>
<feature type="transmembrane region" description="Helical" evidence="5">
    <location>
        <begin position="113"/>
        <end position="141"/>
    </location>
</feature>
<evidence type="ECO:0000259" key="6">
    <source>
        <dbReference type="Pfam" id="PF12698"/>
    </source>
</evidence>
<dbReference type="EMBL" id="BNJG01000002">
    <property type="protein sequence ID" value="GHO57456.1"/>
    <property type="molecule type" value="Genomic_DNA"/>
</dbReference>
<feature type="domain" description="ABC-2 type transporter transmembrane" evidence="6">
    <location>
        <begin position="29"/>
        <end position="142"/>
    </location>
</feature>
<gene>
    <name evidence="7" type="ORF">KSB_59310</name>
</gene>
<keyword evidence="8" id="KW-1185">Reference proteome</keyword>
<sequence length="168" mass="18948">MVRSCSKTPLQTALFGANVGGFTQYLTGVLIPFYLLFLIYILLAFFLYTTLFAGLGAMVKRQEEVQNATMLPAMLIFSGWILVYLVVASPNAAWTKILSYIPFWTPMLMLVRLALGTVAWWEIVVTISLMLGTILACTWFASRLYRLGVLMHGQWPGLGQLVKRLRME</sequence>
<keyword evidence="4 5" id="KW-0472">Membrane</keyword>
<dbReference type="Pfam" id="PF12698">
    <property type="entry name" value="ABC2_membrane_3"/>
    <property type="match status" value="1"/>
</dbReference>
<feature type="transmembrane region" description="Helical" evidence="5">
    <location>
        <begin position="71"/>
        <end position="93"/>
    </location>
</feature>
<evidence type="ECO:0000313" key="8">
    <source>
        <dbReference type="Proteomes" id="UP000654345"/>
    </source>
</evidence>
<reference evidence="7 8" key="1">
    <citation type="journal article" date="2021" name="Int. J. Syst. Evol. Microbiol.">
        <title>Reticulibacter mediterranei gen. nov., sp. nov., within the new family Reticulibacteraceae fam. nov., and Ktedonospora formicarum gen. nov., sp. nov., Ktedonobacter robiniae sp. nov., Dictyobacter formicarum sp. nov. and Dictyobacter arantiisoli sp. nov., belonging to the class Ktedonobacteria.</title>
        <authorList>
            <person name="Yabe S."/>
            <person name="Zheng Y."/>
            <person name="Wang C.M."/>
            <person name="Sakai Y."/>
            <person name="Abe K."/>
            <person name="Yokota A."/>
            <person name="Donadio S."/>
            <person name="Cavaletti L."/>
            <person name="Monciardini P."/>
        </authorList>
    </citation>
    <scope>NUCLEOTIDE SEQUENCE [LARGE SCALE GENOMIC DNA]</scope>
    <source>
        <strain evidence="7 8">SOSP1-30</strain>
    </source>
</reference>
<organism evidence="7 8">
    <name type="scientific">Ktedonobacter robiniae</name>
    <dbReference type="NCBI Taxonomy" id="2778365"/>
    <lineage>
        <taxon>Bacteria</taxon>
        <taxon>Bacillati</taxon>
        <taxon>Chloroflexota</taxon>
        <taxon>Ktedonobacteria</taxon>
        <taxon>Ktedonobacterales</taxon>
        <taxon>Ktedonobacteraceae</taxon>
        <taxon>Ktedonobacter</taxon>
    </lineage>
</organism>
<accession>A0ABQ3UX68</accession>
<comment type="caution">
    <text evidence="7">The sequence shown here is derived from an EMBL/GenBank/DDBJ whole genome shotgun (WGS) entry which is preliminary data.</text>
</comment>
<evidence type="ECO:0000256" key="5">
    <source>
        <dbReference type="SAM" id="Phobius"/>
    </source>
</evidence>
<dbReference type="Proteomes" id="UP000654345">
    <property type="component" value="Unassembled WGS sequence"/>
</dbReference>
<comment type="subcellular location">
    <subcellularLocation>
        <location evidence="1">Membrane</location>
        <topology evidence="1">Multi-pass membrane protein</topology>
    </subcellularLocation>
</comment>
<protein>
    <recommendedName>
        <fullName evidence="6">ABC-2 type transporter transmembrane domain-containing protein</fullName>
    </recommendedName>
</protein>
<feature type="transmembrane region" description="Helical" evidence="5">
    <location>
        <begin position="37"/>
        <end position="59"/>
    </location>
</feature>
<evidence type="ECO:0000256" key="2">
    <source>
        <dbReference type="ARBA" id="ARBA00022692"/>
    </source>
</evidence>
<dbReference type="InterPro" id="IPR013525">
    <property type="entry name" value="ABC2_TM"/>
</dbReference>
<evidence type="ECO:0000256" key="1">
    <source>
        <dbReference type="ARBA" id="ARBA00004141"/>
    </source>
</evidence>
<keyword evidence="3 5" id="KW-1133">Transmembrane helix</keyword>
<keyword evidence="2 5" id="KW-0812">Transmembrane</keyword>
<name>A0ABQ3UX68_9CHLR</name>